<dbReference type="EMBL" id="LR797120">
    <property type="protein sequence ID" value="CAB4188160.1"/>
    <property type="molecule type" value="Genomic_DNA"/>
</dbReference>
<organism evidence="1">
    <name type="scientific">uncultured Caudovirales phage</name>
    <dbReference type="NCBI Taxonomy" id="2100421"/>
    <lineage>
        <taxon>Viruses</taxon>
        <taxon>Duplodnaviria</taxon>
        <taxon>Heunggongvirae</taxon>
        <taxon>Uroviricota</taxon>
        <taxon>Caudoviricetes</taxon>
        <taxon>Peduoviridae</taxon>
        <taxon>Maltschvirus</taxon>
        <taxon>Maltschvirus maltsch</taxon>
    </lineage>
</organism>
<evidence type="ECO:0000313" key="1">
    <source>
        <dbReference type="EMBL" id="CAB4188160.1"/>
    </source>
</evidence>
<gene>
    <name evidence="1" type="ORF">UFOVP1165_53</name>
</gene>
<sequence length="118" mass="11594">MALQRELGVSSVDATATLAIQGSVATGLVATGTVVGDALVLGAANNFITTSAASTGVRLPPGGAGDVVFIMNRAGQAVNVYPPTGATVNATTSFSQTSAKGAFYIYSSATAIEPVLSA</sequence>
<name>A0A6J5QUD4_9CAUD</name>
<accession>A0A6J5QUD4</accession>
<protein>
    <submittedName>
        <fullName evidence="1">Uncharacterized protein</fullName>
    </submittedName>
</protein>
<reference evidence="1" key="1">
    <citation type="submission" date="2020-05" db="EMBL/GenBank/DDBJ databases">
        <authorList>
            <person name="Chiriac C."/>
            <person name="Salcher M."/>
            <person name="Ghai R."/>
            <person name="Kavagutti S V."/>
        </authorList>
    </citation>
    <scope>NUCLEOTIDE SEQUENCE</scope>
</reference>
<proteinExistence type="predicted"/>